<keyword evidence="4" id="KW-0472">Membrane</keyword>
<sequence>MLGKYKVLCLAGLVSMMSCESLDQNPLKDLSENNFWNTEKDVLFAVTGLYNGWESGSQIFYMDCVSDNSNNDFAHEGYQALGNGTATATNPGNASSRYTYNHIRRANWILENIEKAPISADLKKRLIAEVKTIRAYRYLDLVTLFGDVPLITQTLTIDESFVERTPKAEVYAFLEKELKDAAADLPGVATEKGRMTKGAALGFLTRVYAFQNKHQEVASTTDEIINLGVYELFDNYATLFEEANEGNSEVISDIQYIQNDFGYGSLGIMMPNSIGGWSSIVPLQSLVDSYEAKDGLPIEKSAVYNAAQPYENRDPRLAATILYAGVTYRGQVFNPLGDTNDYPTSADNASNSGYNYKKYIQNPSSYTNVWNVGVNIIVQRYAEILLLNAEAKIEANQIDNSVYENINLVRERAGLPKVDATQYPSQTELRDLVRRELRVELAGEGRRRFDIIRWGIADEVMNGPVYGSLSKGNIDPATGVVTFTNLNDRFFVENRTFEKGKNEYWPIPQAAIDASRGVLKQNNGY</sequence>
<evidence type="ECO:0000313" key="8">
    <source>
        <dbReference type="EMBL" id="MCA5004971.1"/>
    </source>
</evidence>
<evidence type="ECO:0000256" key="1">
    <source>
        <dbReference type="ARBA" id="ARBA00004442"/>
    </source>
</evidence>
<organism evidence="8 9">
    <name type="scientific">Sphingobacterium bovistauri</name>
    <dbReference type="NCBI Taxonomy" id="2781959"/>
    <lineage>
        <taxon>Bacteria</taxon>
        <taxon>Pseudomonadati</taxon>
        <taxon>Bacteroidota</taxon>
        <taxon>Sphingobacteriia</taxon>
        <taxon>Sphingobacteriales</taxon>
        <taxon>Sphingobacteriaceae</taxon>
        <taxon>Sphingobacterium</taxon>
    </lineage>
</organism>
<dbReference type="InterPro" id="IPR011990">
    <property type="entry name" value="TPR-like_helical_dom_sf"/>
</dbReference>
<evidence type="ECO:0000256" key="3">
    <source>
        <dbReference type="ARBA" id="ARBA00022729"/>
    </source>
</evidence>
<dbReference type="RefSeq" id="WP_225552362.1">
    <property type="nucleotide sequence ID" value="NZ_JADEYP010000011.1"/>
</dbReference>
<keyword evidence="9" id="KW-1185">Reference proteome</keyword>
<evidence type="ECO:0000259" key="6">
    <source>
        <dbReference type="Pfam" id="PF07980"/>
    </source>
</evidence>
<gene>
    <name evidence="8" type="ORF">IPZ78_07355</name>
</gene>
<feature type="domain" description="RagB/SusD" evidence="6">
    <location>
        <begin position="270"/>
        <end position="525"/>
    </location>
</feature>
<comment type="caution">
    <text evidence="8">The sequence shown here is derived from an EMBL/GenBank/DDBJ whole genome shotgun (WGS) entry which is preliminary data.</text>
</comment>
<comment type="subcellular location">
    <subcellularLocation>
        <location evidence="1">Cell outer membrane</location>
    </subcellularLocation>
</comment>
<dbReference type="Proteomes" id="UP001165302">
    <property type="component" value="Unassembled WGS sequence"/>
</dbReference>
<evidence type="ECO:0000259" key="7">
    <source>
        <dbReference type="Pfam" id="PF14322"/>
    </source>
</evidence>
<evidence type="ECO:0000313" key="9">
    <source>
        <dbReference type="Proteomes" id="UP001165302"/>
    </source>
</evidence>
<keyword evidence="5" id="KW-0998">Cell outer membrane</keyword>
<proteinExistence type="inferred from homology"/>
<accession>A0ABS7Z458</accession>
<dbReference type="SUPFAM" id="SSF48452">
    <property type="entry name" value="TPR-like"/>
    <property type="match status" value="1"/>
</dbReference>
<dbReference type="CDD" id="cd08977">
    <property type="entry name" value="SusD"/>
    <property type="match status" value="1"/>
</dbReference>
<dbReference type="EMBL" id="JADEYP010000011">
    <property type="protein sequence ID" value="MCA5004971.1"/>
    <property type="molecule type" value="Genomic_DNA"/>
</dbReference>
<dbReference type="InterPro" id="IPR033985">
    <property type="entry name" value="SusD-like_N"/>
</dbReference>
<dbReference type="Pfam" id="PF07980">
    <property type="entry name" value="SusD_RagB"/>
    <property type="match status" value="1"/>
</dbReference>
<keyword evidence="3" id="KW-0732">Signal</keyword>
<dbReference type="PROSITE" id="PS51257">
    <property type="entry name" value="PROKAR_LIPOPROTEIN"/>
    <property type="match status" value="1"/>
</dbReference>
<evidence type="ECO:0000256" key="2">
    <source>
        <dbReference type="ARBA" id="ARBA00006275"/>
    </source>
</evidence>
<feature type="domain" description="SusD-like N-terminal" evidence="7">
    <location>
        <begin position="22"/>
        <end position="208"/>
    </location>
</feature>
<evidence type="ECO:0000256" key="5">
    <source>
        <dbReference type="ARBA" id="ARBA00023237"/>
    </source>
</evidence>
<name>A0ABS7Z458_9SPHI</name>
<reference evidence="8" key="1">
    <citation type="submission" date="2020-10" db="EMBL/GenBank/DDBJ databases">
        <authorList>
            <person name="Lu T."/>
            <person name="Wang Q."/>
            <person name="Han X."/>
        </authorList>
    </citation>
    <scope>NUCLEOTIDE SEQUENCE</scope>
    <source>
        <strain evidence="8">WQ 366</strain>
    </source>
</reference>
<comment type="similarity">
    <text evidence="2">Belongs to the SusD family.</text>
</comment>
<protein>
    <submittedName>
        <fullName evidence="8">RagB/SusD family nutrient uptake outer membrane protein</fullName>
    </submittedName>
</protein>
<dbReference type="InterPro" id="IPR012944">
    <property type="entry name" value="SusD_RagB_dom"/>
</dbReference>
<dbReference type="Gene3D" id="1.25.40.390">
    <property type="match status" value="1"/>
</dbReference>
<dbReference type="Pfam" id="PF14322">
    <property type="entry name" value="SusD-like_3"/>
    <property type="match status" value="1"/>
</dbReference>
<evidence type="ECO:0000256" key="4">
    <source>
        <dbReference type="ARBA" id="ARBA00023136"/>
    </source>
</evidence>